<reference evidence="2" key="1">
    <citation type="submission" date="2015-10" db="EMBL/GenBank/DDBJ databases">
        <authorList>
            <person name="Martinez-Garcia P.J."/>
            <person name="Crepeau M.W."/>
            <person name="Puiu D."/>
            <person name="Gonzalez-Ibeas D."/>
            <person name="Whalen J."/>
            <person name="Stevens K."/>
            <person name="Paul R."/>
            <person name="Butterfield T."/>
            <person name="Britton M."/>
            <person name="Reagan R."/>
            <person name="Chakraborty S."/>
            <person name="Walawage S.L."/>
            <person name="Vasquez-Gross H.A."/>
            <person name="Cardeno C."/>
            <person name="Famula R."/>
            <person name="Pratt K."/>
            <person name="Kuruganti S."/>
            <person name="Aradhya M.K."/>
            <person name="Leslie C.A."/>
            <person name="Dandekar A.M."/>
            <person name="Salzberg S.L."/>
            <person name="Wegrzyn J.L."/>
            <person name="Langley C.H."/>
            <person name="Neale D.B."/>
        </authorList>
    </citation>
    <scope>NUCLEOTIDE SEQUENCE</scope>
    <source>
        <tissue evidence="2">Leaves</tissue>
    </source>
</reference>
<feature type="domain" description="Reverse transcriptase Ty1/copia-type" evidence="1">
    <location>
        <begin position="84"/>
        <end position="280"/>
    </location>
</feature>
<dbReference type="AlphaFoldDB" id="A0A833UKK4"/>
<evidence type="ECO:0000259" key="1">
    <source>
        <dbReference type="Pfam" id="PF07727"/>
    </source>
</evidence>
<dbReference type="Proteomes" id="UP000619265">
    <property type="component" value="Unassembled WGS sequence"/>
</dbReference>
<dbReference type="InterPro" id="IPR013103">
    <property type="entry name" value="RVT_2"/>
</dbReference>
<reference evidence="2" key="2">
    <citation type="submission" date="2020-03" db="EMBL/GenBank/DDBJ databases">
        <title>Walnut 2.0.</title>
        <authorList>
            <person name="Marrano A."/>
            <person name="Britton M."/>
            <person name="Zimin A.V."/>
            <person name="Zaini P.A."/>
            <person name="Workman R."/>
            <person name="Puiu D."/>
            <person name="Bianco L."/>
            <person name="Allen B.J."/>
            <person name="Troggio M."/>
            <person name="Leslie C.A."/>
            <person name="Timp W."/>
            <person name="Dendekar A."/>
            <person name="Salzberg S.L."/>
            <person name="Neale D.B."/>
        </authorList>
    </citation>
    <scope>NUCLEOTIDE SEQUENCE</scope>
    <source>
        <tissue evidence="2">Leaves</tissue>
    </source>
</reference>
<accession>A0A833UKK4</accession>
<dbReference type="InterPro" id="IPR043502">
    <property type="entry name" value="DNA/RNA_pol_sf"/>
</dbReference>
<gene>
    <name evidence="2" type="ORF">F2P56_023397</name>
</gene>
<dbReference type="SUPFAM" id="SSF56672">
    <property type="entry name" value="DNA/RNA polymerases"/>
    <property type="match status" value="1"/>
</dbReference>
<dbReference type="PANTHER" id="PTHR11439">
    <property type="entry name" value="GAG-POL-RELATED RETROTRANSPOSON"/>
    <property type="match status" value="1"/>
</dbReference>
<evidence type="ECO:0000313" key="2">
    <source>
        <dbReference type="EMBL" id="KAF5459453.1"/>
    </source>
</evidence>
<dbReference type="Gramene" id="Jr10_25030_p1">
    <property type="protein sequence ID" value="cds.Jr10_25030_p1"/>
    <property type="gene ID" value="Jr10_25030"/>
</dbReference>
<organism evidence="2 3">
    <name type="scientific">Juglans regia</name>
    <name type="common">English walnut</name>
    <dbReference type="NCBI Taxonomy" id="51240"/>
    <lineage>
        <taxon>Eukaryota</taxon>
        <taxon>Viridiplantae</taxon>
        <taxon>Streptophyta</taxon>
        <taxon>Embryophyta</taxon>
        <taxon>Tracheophyta</taxon>
        <taxon>Spermatophyta</taxon>
        <taxon>Magnoliopsida</taxon>
        <taxon>eudicotyledons</taxon>
        <taxon>Gunneridae</taxon>
        <taxon>Pentapetalae</taxon>
        <taxon>rosids</taxon>
        <taxon>fabids</taxon>
        <taxon>Fagales</taxon>
        <taxon>Juglandaceae</taxon>
        <taxon>Juglans</taxon>
    </lineage>
</organism>
<proteinExistence type="predicted"/>
<dbReference type="EMBL" id="LIHL02000010">
    <property type="protein sequence ID" value="KAF5459453.1"/>
    <property type="molecule type" value="Genomic_DNA"/>
</dbReference>
<dbReference type="CDD" id="cd09272">
    <property type="entry name" value="RNase_HI_RT_Ty1"/>
    <property type="match status" value="1"/>
</dbReference>
<sequence length="443" mass="50060">MVTRSQTNSLRPTTFHDGTSKWPLPSALVTNLSTIPETPAMYTIAKQYPEWREAMAKEFQALLPNQTWTLIPASQATNTITCKWSGIDFEETFSPVVKATTVRTVLAFVVSRNWFVHQHDVQNAFLHGPLHEMVFMAQPPGFSHPQYPSFVYKLNKAIYGLRQSPRVWYARLTSRLVDLGFTISGADSSLFIYQSAHITTFVLVYVDDLLITGSSMQFIYDLVAAISCDFPITNLVKLSYFLGVEASYNSEGLLLTQHKYIIDILHYTNMRSAKPVKSPVSTSKKLSAFSKHLFEDPTLYRSTVGSFQYLSFTRSDLAFAVGKVYQFMHSPRVPHWQAVKRILRYIKHISTVGLQLSPSSPTQLTTWSYVNWEGCPDDRRSTRGYCIFLGSNLISWSSKKQPTVARSSIETKFKVLAIATAEVIYLQHLGDKLSNACTPKCVP</sequence>
<comment type="caution">
    <text evidence="2">The sequence shown here is derived from an EMBL/GenBank/DDBJ whole genome shotgun (WGS) entry which is preliminary data.</text>
</comment>
<dbReference type="PANTHER" id="PTHR11439:SF524">
    <property type="entry name" value="RNA-DIRECTED DNA POLYMERASE, PROTEIN KINASE RLK-PELLE-DLSV FAMILY"/>
    <property type="match status" value="1"/>
</dbReference>
<name>A0A833UKK4_JUGRE</name>
<evidence type="ECO:0000313" key="3">
    <source>
        <dbReference type="Proteomes" id="UP000619265"/>
    </source>
</evidence>
<dbReference type="Pfam" id="PF07727">
    <property type="entry name" value="RVT_2"/>
    <property type="match status" value="1"/>
</dbReference>
<protein>
    <recommendedName>
        <fullName evidence="1">Reverse transcriptase Ty1/copia-type domain-containing protein</fullName>
    </recommendedName>
</protein>